<name>A0ABT4GWV8_PAEAL</name>
<evidence type="ECO:0000313" key="1">
    <source>
        <dbReference type="EMBL" id="MCY9760911.1"/>
    </source>
</evidence>
<sequence>MFILIEIDKDWTWGVDWNKKSKGLRLGFIAIHVCTVKHSYFVNTIARRYAKNMNQEGKQS</sequence>
<protein>
    <submittedName>
        <fullName evidence="1">Uncharacterized protein</fullName>
    </submittedName>
</protein>
<accession>A0ABT4GWV8</accession>
<gene>
    <name evidence="1" type="ORF">M5X12_10030</name>
</gene>
<comment type="caution">
    <text evidence="1">The sequence shown here is derived from an EMBL/GenBank/DDBJ whole genome shotgun (WGS) entry which is preliminary data.</text>
</comment>
<organism evidence="1 2">
    <name type="scientific">Paenibacillus alvei</name>
    <name type="common">Bacillus alvei</name>
    <dbReference type="NCBI Taxonomy" id="44250"/>
    <lineage>
        <taxon>Bacteria</taxon>
        <taxon>Bacillati</taxon>
        <taxon>Bacillota</taxon>
        <taxon>Bacilli</taxon>
        <taxon>Bacillales</taxon>
        <taxon>Paenibacillaceae</taxon>
        <taxon>Paenibacillus</taxon>
    </lineage>
</organism>
<dbReference type="EMBL" id="JAMDNP010000018">
    <property type="protein sequence ID" value="MCY9760911.1"/>
    <property type="molecule type" value="Genomic_DNA"/>
</dbReference>
<evidence type="ECO:0000313" key="2">
    <source>
        <dbReference type="Proteomes" id="UP001527181"/>
    </source>
</evidence>
<dbReference type="Proteomes" id="UP001527181">
    <property type="component" value="Unassembled WGS sequence"/>
</dbReference>
<keyword evidence="2" id="KW-1185">Reference proteome</keyword>
<reference evidence="1 2" key="1">
    <citation type="submission" date="2022-05" db="EMBL/GenBank/DDBJ databases">
        <title>Genome Sequencing of Bee-Associated Microbes.</title>
        <authorList>
            <person name="Dunlap C."/>
        </authorList>
    </citation>
    <scope>NUCLEOTIDE SEQUENCE [LARGE SCALE GENOMIC DNA]</scope>
    <source>
        <strain evidence="1 2">NRRL B-04010</strain>
    </source>
</reference>
<dbReference type="RefSeq" id="WP_268599930.1">
    <property type="nucleotide sequence ID" value="NZ_JAMDNP010000018.1"/>
</dbReference>
<proteinExistence type="predicted"/>